<dbReference type="VEuPathDB" id="FungiDB:LEMA_uP077040.1"/>
<dbReference type="HOGENOM" id="CLU_2979557_0_0_1"/>
<organism evidence="2">
    <name type="scientific">Leptosphaeria maculans (strain JN3 / isolate v23.1.3 / race Av1-4-5-6-7-8)</name>
    <name type="common">Blackleg fungus</name>
    <name type="synonym">Phoma lingam</name>
    <dbReference type="NCBI Taxonomy" id="985895"/>
    <lineage>
        <taxon>Eukaryota</taxon>
        <taxon>Fungi</taxon>
        <taxon>Dikarya</taxon>
        <taxon>Ascomycota</taxon>
        <taxon>Pezizomycotina</taxon>
        <taxon>Dothideomycetes</taxon>
        <taxon>Pleosporomycetidae</taxon>
        <taxon>Pleosporales</taxon>
        <taxon>Pleosporineae</taxon>
        <taxon>Leptosphaeriaceae</taxon>
        <taxon>Plenodomus</taxon>
        <taxon>Plenodomus lingam/Leptosphaeria maculans species complex</taxon>
    </lineage>
</organism>
<name>E5A920_LEPMJ</name>
<proteinExistence type="predicted"/>
<sequence>MRMVVCFFKRNHIFPTEFQHRMRVKNWIFCIQQGEVLYPPVPGRQVCSIYTCAAQTWH</sequence>
<accession>E5A920</accession>
<dbReference type="EMBL" id="FP929137">
    <property type="protein sequence ID" value="CBY00115.1"/>
    <property type="molecule type" value="Genomic_DNA"/>
</dbReference>
<evidence type="ECO:0000313" key="1">
    <source>
        <dbReference type="EMBL" id="CBY00115.1"/>
    </source>
</evidence>
<dbReference type="AlphaFoldDB" id="E5A920"/>
<dbReference type="InParanoid" id="E5A920"/>
<dbReference type="Proteomes" id="UP000002668">
    <property type="component" value="Genome"/>
</dbReference>
<gene>
    <name evidence="1" type="ORF">LEMA_uP077040.1</name>
</gene>
<reference evidence="2" key="1">
    <citation type="journal article" date="2011" name="Nat. Commun.">
        <title>Effector diversification within compartments of the Leptosphaeria maculans genome affected by Repeat-Induced Point mutations.</title>
        <authorList>
            <person name="Rouxel T."/>
            <person name="Grandaubert J."/>
            <person name="Hane J.K."/>
            <person name="Hoede C."/>
            <person name="van de Wouw A.P."/>
            <person name="Couloux A."/>
            <person name="Dominguez V."/>
            <person name="Anthouard V."/>
            <person name="Bally P."/>
            <person name="Bourras S."/>
            <person name="Cozijnsen A.J."/>
            <person name="Ciuffetti L.M."/>
            <person name="Degrave A."/>
            <person name="Dilmaghani A."/>
            <person name="Duret L."/>
            <person name="Fudal I."/>
            <person name="Goodwin S.B."/>
            <person name="Gout L."/>
            <person name="Glaser N."/>
            <person name="Linglin J."/>
            <person name="Kema G.H.J."/>
            <person name="Lapalu N."/>
            <person name="Lawrence C.B."/>
            <person name="May K."/>
            <person name="Meyer M."/>
            <person name="Ollivier B."/>
            <person name="Poulain J."/>
            <person name="Schoch C.L."/>
            <person name="Simon A."/>
            <person name="Spatafora J.W."/>
            <person name="Stachowiak A."/>
            <person name="Turgeon B.G."/>
            <person name="Tyler B.M."/>
            <person name="Vincent D."/>
            <person name="Weissenbach J."/>
            <person name="Amselem J."/>
            <person name="Quesneville H."/>
            <person name="Oliver R.P."/>
            <person name="Wincker P."/>
            <person name="Balesdent M.-H."/>
            <person name="Howlett B.J."/>
        </authorList>
    </citation>
    <scope>NUCLEOTIDE SEQUENCE [LARGE SCALE GENOMIC DNA]</scope>
    <source>
        <strain evidence="2">JN3 / isolate v23.1.3 / race Av1-4-5-6-7-8</strain>
    </source>
</reference>
<keyword evidence="2" id="KW-1185">Reference proteome</keyword>
<evidence type="ECO:0000313" key="2">
    <source>
        <dbReference type="Proteomes" id="UP000002668"/>
    </source>
</evidence>
<protein>
    <submittedName>
        <fullName evidence="1">Predicted protein</fullName>
    </submittedName>
</protein>